<dbReference type="Proteomes" id="UP001194714">
    <property type="component" value="Unassembled WGS sequence"/>
</dbReference>
<dbReference type="InterPro" id="IPR004386">
    <property type="entry name" value="Toxin_YafQ-like"/>
</dbReference>
<dbReference type="SUPFAM" id="SSF143011">
    <property type="entry name" value="RelE-like"/>
    <property type="match status" value="1"/>
</dbReference>
<name>A0ABS0B0H2_9BACT</name>
<evidence type="ECO:0000256" key="2">
    <source>
        <dbReference type="SAM" id="MobiDB-lite"/>
    </source>
</evidence>
<dbReference type="Gene3D" id="3.30.2310.20">
    <property type="entry name" value="RelE-like"/>
    <property type="match status" value="1"/>
</dbReference>
<dbReference type="InterPro" id="IPR007712">
    <property type="entry name" value="RelE/ParE_toxin"/>
</dbReference>
<keyword evidence="4" id="KW-1185">Reference proteome</keyword>
<dbReference type="PANTHER" id="PTHR40588:SF1">
    <property type="entry name" value="MRNA INTERFERASE TOXIN YAFQ"/>
    <property type="match status" value="1"/>
</dbReference>
<dbReference type="NCBIfam" id="TIGR02385">
    <property type="entry name" value="RelE_StbE"/>
    <property type="match status" value="1"/>
</dbReference>
<gene>
    <name evidence="3" type="ORF">NEPTK9_001405</name>
</gene>
<dbReference type="InterPro" id="IPR035093">
    <property type="entry name" value="RelE/ParE_toxin_dom_sf"/>
</dbReference>
<keyword evidence="1" id="KW-1277">Toxin-antitoxin system</keyword>
<dbReference type="Pfam" id="PF15738">
    <property type="entry name" value="YafQ_toxin"/>
    <property type="match status" value="1"/>
</dbReference>
<evidence type="ECO:0000313" key="4">
    <source>
        <dbReference type="Proteomes" id="UP001194714"/>
    </source>
</evidence>
<proteinExistence type="predicted"/>
<sequence>MKKTKTTNQFNKDLKKMKKRGKDLRKVRHIISLLTHAERLPAKCRDHKLTGNFRDHWECHIEPDWLLIYRKSQDEVVLVETGTHSDLFKKTIHQR</sequence>
<feature type="region of interest" description="Disordered" evidence="2">
    <location>
        <begin position="1"/>
        <end position="21"/>
    </location>
</feature>
<accession>A0ABS0B0H2</accession>
<feature type="compositionally biased region" description="Polar residues" evidence="2">
    <location>
        <begin position="1"/>
        <end position="11"/>
    </location>
</feature>
<organism evidence="3 4">
    <name type="scientific">Candidatus Neptunichlamydia vexilliferae</name>
    <dbReference type="NCBI Taxonomy" id="1651774"/>
    <lineage>
        <taxon>Bacteria</taxon>
        <taxon>Pseudomonadati</taxon>
        <taxon>Chlamydiota</taxon>
        <taxon>Chlamydiia</taxon>
        <taxon>Parachlamydiales</taxon>
        <taxon>Simkaniaceae</taxon>
        <taxon>Candidatus Neptunichlamydia</taxon>
    </lineage>
</organism>
<dbReference type="RefSeq" id="WP_194848198.1">
    <property type="nucleotide sequence ID" value="NZ_JAAEJV010000048.1"/>
</dbReference>
<dbReference type="PIRSF" id="PIRSF006156">
    <property type="entry name" value="YafQ"/>
    <property type="match status" value="1"/>
</dbReference>
<dbReference type="GO" id="GO:0016787">
    <property type="term" value="F:hydrolase activity"/>
    <property type="evidence" value="ECO:0007669"/>
    <property type="project" value="UniProtKB-KW"/>
</dbReference>
<dbReference type="PANTHER" id="PTHR40588">
    <property type="entry name" value="MRNA INTERFERASE TOXIN YAFQ"/>
    <property type="match status" value="1"/>
</dbReference>
<evidence type="ECO:0000313" key="3">
    <source>
        <dbReference type="EMBL" id="MBF5059885.1"/>
    </source>
</evidence>
<comment type="caution">
    <text evidence="3">The sequence shown here is derived from an EMBL/GenBank/DDBJ whole genome shotgun (WGS) entry which is preliminary data.</text>
</comment>
<evidence type="ECO:0000256" key="1">
    <source>
        <dbReference type="ARBA" id="ARBA00022649"/>
    </source>
</evidence>
<reference evidence="3 4" key="1">
    <citation type="submission" date="2020-01" db="EMBL/GenBank/DDBJ databases">
        <title>Draft genome sequence of Cand. Neptunochlamydia vexilliferae K9.</title>
        <authorList>
            <person name="Schulz F."/>
            <person name="Koestlbacher S."/>
            <person name="Wascher F."/>
            <person name="Pizzetti I."/>
            <person name="Horn M."/>
        </authorList>
    </citation>
    <scope>NUCLEOTIDE SEQUENCE [LARGE SCALE GENOMIC DNA]</scope>
    <source>
        <strain evidence="3 4">K9</strain>
    </source>
</reference>
<protein>
    <submittedName>
        <fullName evidence="3">mRNA interferase YafQ</fullName>
        <ecNumber evidence="3">3.1.-.-</ecNumber>
    </submittedName>
</protein>
<dbReference type="EC" id="3.1.-.-" evidence="3"/>
<keyword evidence="3" id="KW-0378">Hydrolase</keyword>
<dbReference type="EMBL" id="JAAEJV010000048">
    <property type="protein sequence ID" value="MBF5059885.1"/>
    <property type="molecule type" value="Genomic_DNA"/>
</dbReference>